<evidence type="ECO:0000313" key="2">
    <source>
        <dbReference type="EMBL" id="CAF5198478.1"/>
    </source>
</evidence>
<evidence type="ECO:0000313" key="3">
    <source>
        <dbReference type="Proteomes" id="UP000681720"/>
    </source>
</evidence>
<organism evidence="2 3">
    <name type="scientific">Rotaria magnacalcarata</name>
    <dbReference type="NCBI Taxonomy" id="392030"/>
    <lineage>
        <taxon>Eukaryota</taxon>
        <taxon>Metazoa</taxon>
        <taxon>Spiralia</taxon>
        <taxon>Gnathifera</taxon>
        <taxon>Rotifera</taxon>
        <taxon>Eurotatoria</taxon>
        <taxon>Bdelloidea</taxon>
        <taxon>Philodinida</taxon>
        <taxon>Philodinidae</taxon>
        <taxon>Rotaria</taxon>
    </lineage>
</organism>
<accession>A0A8S3IKZ7</accession>
<protein>
    <submittedName>
        <fullName evidence="2">Uncharacterized protein</fullName>
    </submittedName>
</protein>
<evidence type="ECO:0000256" key="1">
    <source>
        <dbReference type="SAM" id="MobiDB-lite"/>
    </source>
</evidence>
<comment type="caution">
    <text evidence="2">The sequence shown here is derived from an EMBL/GenBank/DDBJ whole genome shotgun (WGS) entry which is preliminary data.</text>
</comment>
<feature type="non-terminal residue" evidence="2">
    <location>
        <position position="166"/>
    </location>
</feature>
<dbReference type="AlphaFoldDB" id="A0A8S3IKZ7"/>
<name>A0A8S3IKZ7_9BILA</name>
<proteinExistence type="predicted"/>
<feature type="non-terminal residue" evidence="2">
    <location>
        <position position="1"/>
    </location>
</feature>
<dbReference type="Proteomes" id="UP000681720">
    <property type="component" value="Unassembled WGS sequence"/>
</dbReference>
<gene>
    <name evidence="2" type="ORF">GIL414_LOCUS75776</name>
</gene>
<feature type="region of interest" description="Disordered" evidence="1">
    <location>
        <begin position="1"/>
        <end position="25"/>
    </location>
</feature>
<reference evidence="2" key="1">
    <citation type="submission" date="2021-02" db="EMBL/GenBank/DDBJ databases">
        <authorList>
            <person name="Nowell W R."/>
        </authorList>
    </citation>
    <scope>NUCLEOTIDE SEQUENCE</scope>
</reference>
<sequence>TSEELSLQPMTDFPPPPPMPTQRTCPIDEEKAAQTLTISSSSESTNEPAVERICLVPILTNLLELIPYALKFTSSSSCQNNFETNSAITFQTLNLSSTLMAKYDNHSLFLNQSSHEYFHLLTSIIDRMHYDEIKQIKISKNKLCNINNSNQIILFDHELIEILINF</sequence>
<dbReference type="EMBL" id="CAJOBJ010343824">
    <property type="protein sequence ID" value="CAF5198478.1"/>
    <property type="molecule type" value="Genomic_DNA"/>
</dbReference>